<evidence type="ECO:0000256" key="1">
    <source>
        <dbReference type="ARBA" id="ARBA00005495"/>
    </source>
</evidence>
<feature type="domain" description="CENP-V/GFA" evidence="5">
    <location>
        <begin position="6"/>
        <end position="124"/>
    </location>
</feature>
<dbReference type="PROSITE" id="PS51891">
    <property type="entry name" value="CENP_V_GFA"/>
    <property type="match status" value="1"/>
</dbReference>
<dbReference type="PANTHER" id="PTHR33337:SF40">
    <property type="entry name" value="CENP-V_GFA DOMAIN-CONTAINING PROTEIN-RELATED"/>
    <property type="match status" value="1"/>
</dbReference>
<accession>A0ABW5E6Q5</accession>
<name>A0ABW5E6Q5_9GAMM</name>
<keyword evidence="7" id="KW-1185">Reference proteome</keyword>
<dbReference type="Proteomes" id="UP001597425">
    <property type="component" value="Unassembled WGS sequence"/>
</dbReference>
<protein>
    <submittedName>
        <fullName evidence="6">GFA family protein</fullName>
    </submittedName>
</protein>
<evidence type="ECO:0000256" key="3">
    <source>
        <dbReference type="ARBA" id="ARBA00022833"/>
    </source>
</evidence>
<dbReference type="PANTHER" id="PTHR33337">
    <property type="entry name" value="GFA DOMAIN-CONTAINING PROTEIN"/>
    <property type="match status" value="1"/>
</dbReference>
<sequence length="126" mass="14094">MTTEICSGGCHCGAVRFAASGEPKIVERCHCGSCRRTTGGAFATWVGFDDEQVEWLSPPAFYRSSKGVRRGFCRDCGTPLSYQGGQWAGETYFLIGVFEEPREFEPRGDVFIEEALDWCLEGYRQQ</sequence>
<dbReference type="RefSeq" id="WP_265721064.1">
    <property type="nucleotide sequence ID" value="NZ_JAPIVK010000008.1"/>
</dbReference>
<dbReference type="Pfam" id="PF04828">
    <property type="entry name" value="GFA"/>
    <property type="match status" value="1"/>
</dbReference>
<keyword evidence="2" id="KW-0479">Metal-binding</keyword>
<evidence type="ECO:0000313" key="6">
    <source>
        <dbReference type="EMBL" id="MFD2309084.1"/>
    </source>
</evidence>
<dbReference type="InterPro" id="IPR011057">
    <property type="entry name" value="Mss4-like_sf"/>
</dbReference>
<evidence type="ECO:0000313" key="7">
    <source>
        <dbReference type="Proteomes" id="UP001597425"/>
    </source>
</evidence>
<organism evidence="6 7">
    <name type="scientific">Microbulbifer halophilus</name>
    <dbReference type="NCBI Taxonomy" id="453963"/>
    <lineage>
        <taxon>Bacteria</taxon>
        <taxon>Pseudomonadati</taxon>
        <taxon>Pseudomonadota</taxon>
        <taxon>Gammaproteobacteria</taxon>
        <taxon>Cellvibrionales</taxon>
        <taxon>Microbulbiferaceae</taxon>
        <taxon>Microbulbifer</taxon>
    </lineage>
</organism>
<comment type="caution">
    <text evidence="6">The sequence shown here is derived from an EMBL/GenBank/DDBJ whole genome shotgun (WGS) entry which is preliminary data.</text>
</comment>
<evidence type="ECO:0000259" key="5">
    <source>
        <dbReference type="PROSITE" id="PS51891"/>
    </source>
</evidence>
<dbReference type="InterPro" id="IPR006913">
    <property type="entry name" value="CENP-V/GFA"/>
</dbReference>
<keyword evidence="3" id="KW-0862">Zinc</keyword>
<dbReference type="Gene3D" id="3.90.1590.10">
    <property type="entry name" value="glutathione-dependent formaldehyde- activating enzyme (gfa)"/>
    <property type="match status" value="1"/>
</dbReference>
<gene>
    <name evidence="6" type="ORF">ACFSKX_01525</name>
</gene>
<proteinExistence type="inferred from homology"/>
<keyword evidence="4" id="KW-0456">Lyase</keyword>
<evidence type="ECO:0000256" key="2">
    <source>
        <dbReference type="ARBA" id="ARBA00022723"/>
    </source>
</evidence>
<reference evidence="7" key="1">
    <citation type="journal article" date="2019" name="Int. J. Syst. Evol. Microbiol.">
        <title>The Global Catalogue of Microorganisms (GCM) 10K type strain sequencing project: providing services to taxonomists for standard genome sequencing and annotation.</title>
        <authorList>
            <consortium name="The Broad Institute Genomics Platform"/>
            <consortium name="The Broad Institute Genome Sequencing Center for Infectious Disease"/>
            <person name="Wu L."/>
            <person name="Ma J."/>
        </authorList>
    </citation>
    <scope>NUCLEOTIDE SEQUENCE [LARGE SCALE GENOMIC DNA]</scope>
    <source>
        <strain evidence="7">KCTC 12848</strain>
    </source>
</reference>
<dbReference type="EMBL" id="JBHUJD010000001">
    <property type="protein sequence ID" value="MFD2309084.1"/>
    <property type="molecule type" value="Genomic_DNA"/>
</dbReference>
<dbReference type="SUPFAM" id="SSF51316">
    <property type="entry name" value="Mss4-like"/>
    <property type="match status" value="1"/>
</dbReference>
<comment type="similarity">
    <text evidence="1">Belongs to the Gfa family.</text>
</comment>
<evidence type="ECO:0000256" key="4">
    <source>
        <dbReference type="ARBA" id="ARBA00023239"/>
    </source>
</evidence>